<name>A0A2V1GWE1_9GAMM</name>
<keyword evidence="3" id="KW-0808">Transferase</keyword>
<evidence type="ECO:0000259" key="2">
    <source>
        <dbReference type="Pfam" id="PF06580"/>
    </source>
</evidence>
<dbReference type="AlphaFoldDB" id="A0A2V1GWE1"/>
<keyword evidence="4" id="KW-1185">Reference proteome</keyword>
<dbReference type="InterPro" id="IPR036890">
    <property type="entry name" value="HATPase_C_sf"/>
</dbReference>
<protein>
    <submittedName>
        <fullName evidence="3">Sensor histidine kinase</fullName>
    </submittedName>
</protein>
<keyword evidence="1" id="KW-0472">Membrane</keyword>
<dbReference type="GO" id="GO:0016020">
    <property type="term" value="C:membrane"/>
    <property type="evidence" value="ECO:0007669"/>
    <property type="project" value="InterPro"/>
</dbReference>
<keyword evidence="1" id="KW-0812">Transmembrane</keyword>
<feature type="transmembrane region" description="Helical" evidence="1">
    <location>
        <begin position="83"/>
        <end position="109"/>
    </location>
</feature>
<dbReference type="Proteomes" id="UP000244906">
    <property type="component" value="Unassembled WGS sequence"/>
</dbReference>
<reference evidence="3 4" key="1">
    <citation type="submission" date="2018-04" db="EMBL/GenBank/DDBJ databases">
        <title>Thalassorhabdus spongiae gen. nov., sp. nov., isolated from a marine sponge in South-West Iceland.</title>
        <authorList>
            <person name="Knobloch S."/>
            <person name="Daussin A."/>
            <person name="Johannsson R."/>
            <person name="Marteinsson V.T."/>
        </authorList>
    </citation>
    <scope>NUCLEOTIDE SEQUENCE [LARGE SCALE GENOMIC DNA]</scope>
    <source>
        <strain evidence="3 4">Hp12</strain>
    </source>
</reference>
<evidence type="ECO:0000313" key="4">
    <source>
        <dbReference type="Proteomes" id="UP000244906"/>
    </source>
</evidence>
<dbReference type="EMBL" id="QDDL01000002">
    <property type="protein sequence ID" value="PVZ70330.1"/>
    <property type="molecule type" value="Genomic_DNA"/>
</dbReference>
<proteinExistence type="predicted"/>
<feature type="transmembrane region" description="Helical" evidence="1">
    <location>
        <begin position="21"/>
        <end position="41"/>
    </location>
</feature>
<dbReference type="PANTHER" id="PTHR34220:SF7">
    <property type="entry name" value="SENSOR HISTIDINE KINASE YPDA"/>
    <property type="match status" value="1"/>
</dbReference>
<keyword evidence="1" id="KW-1133">Transmembrane helix</keyword>
<feature type="domain" description="Signal transduction histidine kinase internal region" evidence="2">
    <location>
        <begin position="156"/>
        <end position="232"/>
    </location>
</feature>
<gene>
    <name evidence="3" type="ORF">DC094_06970</name>
</gene>
<dbReference type="SUPFAM" id="SSF55874">
    <property type="entry name" value="ATPase domain of HSP90 chaperone/DNA topoisomerase II/histidine kinase"/>
    <property type="match status" value="1"/>
</dbReference>
<sequence length="351" mass="39835">MDNKHQADDFFLPDFCSVYPLLILVLLVELVAVMLAMVYPLGGPEFWNALAMNSLFAQWVTITSAALLCWMRSWLQKISIASAAGISYGIVLFLTLIFSILGIWLISVAEGSIYHLDWERLLRNLCISAIITLVGMRYFFMQQQWKQQLVSEAESKLRALQARIHPHFLFNSMNTIASLTRSQPELAEEVVEDLSELFRASFSDQTLAPFMDEVTLCRRYMHIEGLRFGDRLTVDWQLDPLPEKTLLPPLIIQPLLENAINHGISRLEQGGVIQVAARLVDETVEIEVTNPYNPDPSSRRPGNGMALQNIRTRIEVMYGEQGQLNVREKTGAFCVILRFPVVPPGKQLKEK</sequence>
<evidence type="ECO:0000313" key="3">
    <source>
        <dbReference type="EMBL" id="PVZ70330.1"/>
    </source>
</evidence>
<evidence type="ECO:0000256" key="1">
    <source>
        <dbReference type="SAM" id="Phobius"/>
    </source>
</evidence>
<dbReference type="InterPro" id="IPR050640">
    <property type="entry name" value="Bact_2-comp_sensor_kinase"/>
</dbReference>
<dbReference type="PANTHER" id="PTHR34220">
    <property type="entry name" value="SENSOR HISTIDINE KINASE YPDA"/>
    <property type="match status" value="1"/>
</dbReference>
<dbReference type="Pfam" id="PF06580">
    <property type="entry name" value="His_kinase"/>
    <property type="match status" value="1"/>
</dbReference>
<organism evidence="3 4">
    <name type="scientific">Pelagibaculum spongiae</name>
    <dbReference type="NCBI Taxonomy" id="2080658"/>
    <lineage>
        <taxon>Bacteria</taxon>
        <taxon>Pseudomonadati</taxon>
        <taxon>Pseudomonadota</taxon>
        <taxon>Gammaproteobacteria</taxon>
        <taxon>Oceanospirillales</taxon>
        <taxon>Pelagibaculum</taxon>
    </lineage>
</organism>
<dbReference type="GO" id="GO:0000155">
    <property type="term" value="F:phosphorelay sensor kinase activity"/>
    <property type="evidence" value="ECO:0007669"/>
    <property type="project" value="InterPro"/>
</dbReference>
<dbReference type="InterPro" id="IPR010559">
    <property type="entry name" value="Sig_transdc_His_kin_internal"/>
</dbReference>
<keyword evidence="3" id="KW-0418">Kinase</keyword>
<accession>A0A2V1GWE1</accession>
<comment type="caution">
    <text evidence="3">The sequence shown here is derived from an EMBL/GenBank/DDBJ whole genome shotgun (WGS) entry which is preliminary data.</text>
</comment>
<dbReference type="RefSeq" id="WP_116686403.1">
    <property type="nucleotide sequence ID" value="NZ_CAWNYD010000002.1"/>
</dbReference>
<dbReference type="Gene3D" id="3.30.565.10">
    <property type="entry name" value="Histidine kinase-like ATPase, C-terminal domain"/>
    <property type="match status" value="1"/>
</dbReference>
<feature type="transmembrane region" description="Helical" evidence="1">
    <location>
        <begin position="121"/>
        <end position="140"/>
    </location>
</feature>
<feature type="transmembrane region" description="Helical" evidence="1">
    <location>
        <begin position="47"/>
        <end position="71"/>
    </location>
</feature>
<dbReference type="OrthoDB" id="2514702at2"/>